<evidence type="ECO:0000313" key="1">
    <source>
        <dbReference type="EMBL" id="GGR00361.1"/>
    </source>
</evidence>
<protein>
    <submittedName>
        <fullName evidence="1">Uncharacterized protein</fullName>
    </submittedName>
</protein>
<name>A0A918BZQ6_9DEIO</name>
<dbReference type="AlphaFoldDB" id="A0A918BZQ6"/>
<accession>A0A918BZQ6</accession>
<proteinExistence type="predicted"/>
<organism evidence="1 2">
    <name type="scientific">Deinococcus ruber</name>
    <dbReference type="NCBI Taxonomy" id="1848197"/>
    <lineage>
        <taxon>Bacteria</taxon>
        <taxon>Thermotogati</taxon>
        <taxon>Deinococcota</taxon>
        <taxon>Deinococci</taxon>
        <taxon>Deinococcales</taxon>
        <taxon>Deinococcaceae</taxon>
        <taxon>Deinococcus</taxon>
    </lineage>
</organism>
<keyword evidence="2" id="KW-1185">Reference proteome</keyword>
<evidence type="ECO:0000313" key="2">
    <source>
        <dbReference type="Proteomes" id="UP000603865"/>
    </source>
</evidence>
<reference evidence="1" key="2">
    <citation type="submission" date="2020-09" db="EMBL/GenBank/DDBJ databases">
        <authorList>
            <person name="Sun Q."/>
            <person name="Ohkuma M."/>
        </authorList>
    </citation>
    <scope>NUCLEOTIDE SEQUENCE</scope>
    <source>
        <strain evidence="1">JCM 31311</strain>
    </source>
</reference>
<reference evidence="1" key="1">
    <citation type="journal article" date="2014" name="Int. J. Syst. Evol. Microbiol.">
        <title>Complete genome sequence of Corynebacterium casei LMG S-19264T (=DSM 44701T), isolated from a smear-ripened cheese.</title>
        <authorList>
            <consortium name="US DOE Joint Genome Institute (JGI-PGF)"/>
            <person name="Walter F."/>
            <person name="Albersmeier A."/>
            <person name="Kalinowski J."/>
            <person name="Ruckert C."/>
        </authorList>
    </citation>
    <scope>NUCLEOTIDE SEQUENCE</scope>
    <source>
        <strain evidence="1">JCM 31311</strain>
    </source>
</reference>
<dbReference type="Proteomes" id="UP000603865">
    <property type="component" value="Unassembled WGS sequence"/>
</dbReference>
<dbReference type="RefSeq" id="WP_189088562.1">
    <property type="nucleotide sequence ID" value="NZ_BMQL01000004.1"/>
</dbReference>
<sequence>MSLKLVPSVTPGRPIDKRITADYLATRNLKGEAFVPGIDIDLVDAINDALTDLNANIAAGATILSLTNTQRLALTPDHVVVVKVTNGPLLTYTPGIGWRDAFNNDPDALIPPGPPTDTGVY</sequence>
<dbReference type="EMBL" id="BMQL01000004">
    <property type="protein sequence ID" value="GGR00361.1"/>
    <property type="molecule type" value="Genomic_DNA"/>
</dbReference>
<gene>
    <name evidence="1" type="ORF">GCM10008957_11430</name>
</gene>
<comment type="caution">
    <text evidence="1">The sequence shown here is derived from an EMBL/GenBank/DDBJ whole genome shotgun (WGS) entry which is preliminary data.</text>
</comment>